<dbReference type="EMBL" id="JAVIDA010000010">
    <property type="protein sequence ID" value="MDQ9071701.1"/>
    <property type="molecule type" value="Genomic_DNA"/>
</dbReference>
<dbReference type="AlphaFoldDB" id="A0AAW8JK94"/>
<evidence type="ECO:0008006" key="5">
    <source>
        <dbReference type="Google" id="ProtNLM"/>
    </source>
</evidence>
<protein>
    <recommendedName>
        <fullName evidence="5">SCP2 domain-containing protein</fullName>
    </recommendedName>
</protein>
<feature type="transmembrane region" description="Helical" evidence="2">
    <location>
        <begin position="81"/>
        <end position="99"/>
    </location>
</feature>
<feature type="coiled-coil region" evidence="1">
    <location>
        <begin position="162"/>
        <end position="196"/>
    </location>
</feature>
<feature type="transmembrane region" description="Helical" evidence="2">
    <location>
        <begin position="12"/>
        <end position="29"/>
    </location>
</feature>
<feature type="transmembrane region" description="Helical" evidence="2">
    <location>
        <begin position="195"/>
        <end position="213"/>
    </location>
</feature>
<evidence type="ECO:0000313" key="3">
    <source>
        <dbReference type="EMBL" id="MDQ9071701.1"/>
    </source>
</evidence>
<proteinExistence type="predicted"/>
<gene>
    <name evidence="3" type="ORF">RFH51_09540</name>
</gene>
<dbReference type="Proteomes" id="UP001243195">
    <property type="component" value="Unassembled WGS sequence"/>
</dbReference>
<sequence>MSETQQQQKQSSLLLNMIMIVLETFYSFILKHDHVVRIQAKKFVDQQITIKMNSYVPYFDFYLQFTDKGLLFDLKAPEKPVDLAVSSTLMDMIQIFLMGNRRSIKKMRIEGDIALKDEFRDLVLNLSAPKLLSDWKQWLTSPESDRKTISSQKRIKPLLEKIDRQRSEINTLKVEVKQFQNRARRNEQKYNRLKNILFIVLFLFAALIVYNLWQLF</sequence>
<comment type="caution">
    <text evidence="3">The sequence shown here is derived from an EMBL/GenBank/DDBJ whole genome shotgun (WGS) entry which is preliminary data.</text>
</comment>
<keyword evidence="2" id="KW-0812">Transmembrane</keyword>
<accession>A0AAW8JK94</accession>
<keyword evidence="1" id="KW-0175">Coiled coil</keyword>
<organism evidence="3 4">
    <name type="scientific">Acinetobacter gerneri</name>
    <dbReference type="NCBI Taxonomy" id="202952"/>
    <lineage>
        <taxon>Bacteria</taxon>
        <taxon>Pseudomonadati</taxon>
        <taxon>Pseudomonadota</taxon>
        <taxon>Gammaproteobacteria</taxon>
        <taxon>Moraxellales</taxon>
        <taxon>Moraxellaceae</taxon>
        <taxon>Acinetobacter</taxon>
    </lineage>
</organism>
<keyword evidence="2" id="KW-0472">Membrane</keyword>
<evidence type="ECO:0000313" key="4">
    <source>
        <dbReference type="Proteomes" id="UP001243195"/>
    </source>
</evidence>
<evidence type="ECO:0000256" key="2">
    <source>
        <dbReference type="SAM" id="Phobius"/>
    </source>
</evidence>
<keyword evidence="2" id="KW-1133">Transmembrane helix</keyword>
<evidence type="ECO:0000256" key="1">
    <source>
        <dbReference type="SAM" id="Coils"/>
    </source>
</evidence>
<reference evidence="3" key="1">
    <citation type="submission" date="2023-08" db="EMBL/GenBank/DDBJ databases">
        <title>Emergence of clinically-relevant ST2 carbapenem-resistant Acinetobacter baumannii strains in hospital sewages in Zhejiang, East of China.</title>
        <authorList>
            <person name="Kaichao C."/>
            <person name="Zhang R."/>
        </authorList>
    </citation>
    <scope>NUCLEOTIDE SEQUENCE</scope>
    <source>
        <strain evidence="3">M-SY-60</strain>
    </source>
</reference>
<dbReference type="RefSeq" id="WP_277089972.1">
    <property type="nucleotide sequence ID" value="NZ_JAKVJG010000001.1"/>
</dbReference>
<name>A0AAW8JK94_9GAMM</name>